<name>S8DUA2_FOMSC</name>
<dbReference type="InterPro" id="IPR008928">
    <property type="entry name" value="6-hairpin_glycosidase_sf"/>
</dbReference>
<dbReference type="AlphaFoldDB" id="S8DUA2"/>
<dbReference type="HOGENOM" id="CLU_527880_0_0_1"/>
<organism evidence="2 3">
    <name type="scientific">Fomitopsis schrenkii</name>
    <name type="common">Brown rot fungus</name>
    <dbReference type="NCBI Taxonomy" id="2126942"/>
    <lineage>
        <taxon>Eukaryota</taxon>
        <taxon>Fungi</taxon>
        <taxon>Dikarya</taxon>
        <taxon>Basidiomycota</taxon>
        <taxon>Agaricomycotina</taxon>
        <taxon>Agaricomycetes</taxon>
        <taxon>Polyporales</taxon>
        <taxon>Fomitopsis</taxon>
    </lineage>
</organism>
<reference evidence="2 3" key="1">
    <citation type="journal article" date="2012" name="Science">
        <title>The Paleozoic origin of enzymatic lignin decomposition reconstructed from 31 fungal genomes.</title>
        <authorList>
            <person name="Floudas D."/>
            <person name="Binder M."/>
            <person name="Riley R."/>
            <person name="Barry K."/>
            <person name="Blanchette R.A."/>
            <person name="Henrissat B."/>
            <person name="Martinez A.T."/>
            <person name="Otillar R."/>
            <person name="Spatafora J.W."/>
            <person name="Yadav J.S."/>
            <person name="Aerts A."/>
            <person name="Benoit I."/>
            <person name="Boyd A."/>
            <person name="Carlson A."/>
            <person name="Copeland A."/>
            <person name="Coutinho P.M."/>
            <person name="de Vries R.P."/>
            <person name="Ferreira P."/>
            <person name="Findley K."/>
            <person name="Foster B."/>
            <person name="Gaskell J."/>
            <person name="Glotzer D."/>
            <person name="Gorecki P."/>
            <person name="Heitman J."/>
            <person name="Hesse C."/>
            <person name="Hori C."/>
            <person name="Igarashi K."/>
            <person name="Jurgens J.A."/>
            <person name="Kallen N."/>
            <person name="Kersten P."/>
            <person name="Kohler A."/>
            <person name="Kuees U."/>
            <person name="Kumar T.K.A."/>
            <person name="Kuo A."/>
            <person name="LaButti K."/>
            <person name="Larrondo L.F."/>
            <person name="Lindquist E."/>
            <person name="Ling A."/>
            <person name="Lombard V."/>
            <person name="Lucas S."/>
            <person name="Lundell T."/>
            <person name="Martin R."/>
            <person name="McLaughlin D.J."/>
            <person name="Morgenstern I."/>
            <person name="Morin E."/>
            <person name="Murat C."/>
            <person name="Nagy L.G."/>
            <person name="Nolan M."/>
            <person name="Ohm R.A."/>
            <person name="Patyshakuliyeva A."/>
            <person name="Rokas A."/>
            <person name="Ruiz-Duenas F.J."/>
            <person name="Sabat G."/>
            <person name="Salamov A."/>
            <person name="Samejima M."/>
            <person name="Schmutz J."/>
            <person name="Slot J.C."/>
            <person name="St John F."/>
            <person name="Stenlid J."/>
            <person name="Sun H."/>
            <person name="Sun S."/>
            <person name="Syed K."/>
            <person name="Tsang A."/>
            <person name="Wiebenga A."/>
            <person name="Young D."/>
            <person name="Pisabarro A."/>
            <person name="Eastwood D.C."/>
            <person name="Martin F."/>
            <person name="Cullen D."/>
            <person name="Grigoriev I.V."/>
            <person name="Hibbett D.S."/>
        </authorList>
    </citation>
    <scope>NUCLEOTIDE SEQUENCE</scope>
    <source>
        <strain evidence="3">FP-58527</strain>
    </source>
</reference>
<dbReference type="OrthoDB" id="406733at2759"/>
<keyword evidence="3" id="KW-1185">Reference proteome</keyword>
<dbReference type="InParanoid" id="S8DUA2"/>
<dbReference type="GO" id="GO:0005975">
    <property type="term" value="P:carbohydrate metabolic process"/>
    <property type="evidence" value="ECO:0007669"/>
    <property type="project" value="InterPro"/>
</dbReference>
<dbReference type="EMBL" id="KE504185">
    <property type="protein sequence ID" value="EPS96706.1"/>
    <property type="molecule type" value="Genomic_DNA"/>
</dbReference>
<evidence type="ECO:0000313" key="2">
    <source>
        <dbReference type="EMBL" id="EPS96706.1"/>
    </source>
</evidence>
<dbReference type="SUPFAM" id="SSF48208">
    <property type="entry name" value="Six-hairpin glycosidases"/>
    <property type="match status" value="1"/>
</dbReference>
<sequence length="516" mass="57754">MFVPWCTITTRNKRTKTPSTWLWVTVDTPSDYSTAACLRLVTKRAAPIMNIEQQHEALVEAATKKAMGENITTEWSTLEQPLSYAGVKAPAEGNSSTSINFELYSWVTTHLDLYDPIHHLALMVVLIVAHIPLFVSYRQVKHTFKFQNPSNTKWLMEEICTEPWISPENSDLSGKREGDPYIVLFIGYFLFDPGSLLPALFEQPHGKALRSPFTMKHSKKGLNIFNLIWLGLARAIKVKSVKGGKLNEDRKFETEETLIGLHDCLLACYVDVPYGMYEAVVELVGTECANTLKRHVGLLTAPAAHRPTSQGSDLCHPLLSERTHQSIAPEHCNHSRSCMTTLAEQYNLQPPPPCVVSARCPSQDGQQTRATVVPGYSSQQSAMVQPQAQKQSDLRFLSTLKRILYMPERGGLASNISGLVYRYDVNKANDSVGGDEGTFCLCMLWCIEALAPTGEYNKAMLHKAVAMFEDFLQYTNHVGLCMEEISVAGEVQTHSCIYECIYNISCDKRAKYNVIM</sequence>
<dbReference type="STRING" id="743788.S8DUA2"/>
<dbReference type="Pfam" id="PF00723">
    <property type="entry name" value="Glyco_hydro_15"/>
    <property type="match status" value="1"/>
</dbReference>
<dbReference type="InterPro" id="IPR011613">
    <property type="entry name" value="GH15-like"/>
</dbReference>
<dbReference type="Proteomes" id="UP000015241">
    <property type="component" value="Unassembled WGS sequence"/>
</dbReference>
<evidence type="ECO:0000313" key="3">
    <source>
        <dbReference type="Proteomes" id="UP000015241"/>
    </source>
</evidence>
<dbReference type="eggNOG" id="ENOG502QS7A">
    <property type="taxonomic scope" value="Eukaryota"/>
</dbReference>
<evidence type="ECO:0000259" key="1">
    <source>
        <dbReference type="Pfam" id="PF00723"/>
    </source>
</evidence>
<protein>
    <recommendedName>
        <fullName evidence="1">GH15-like domain-containing protein</fullName>
    </recommendedName>
</protein>
<feature type="domain" description="GH15-like" evidence="1">
    <location>
        <begin position="376"/>
        <end position="479"/>
    </location>
</feature>
<gene>
    <name evidence="2" type="ORF">FOMPIDRAFT_113346</name>
</gene>
<accession>S8DUA2</accession>
<proteinExistence type="predicted"/>